<dbReference type="OrthoDB" id="10051395at2759"/>
<protein>
    <recommendedName>
        <fullName evidence="14">Sulfite oxidase</fullName>
        <ecNumber evidence="7">1.8.3.1</ecNumber>
    </recommendedName>
</protein>
<dbReference type="InterPro" id="IPR000572">
    <property type="entry name" value="OxRdtase_Mopterin-bd_dom"/>
</dbReference>
<dbReference type="PRINTS" id="PR00363">
    <property type="entry name" value="CYTOCHROMEB5"/>
</dbReference>
<accession>A0A6H5G3P6</accession>
<dbReference type="GO" id="GO:0005758">
    <property type="term" value="C:mitochondrial intermembrane space"/>
    <property type="evidence" value="ECO:0007669"/>
    <property type="project" value="UniProtKB-SubCell"/>
</dbReference>
<dbReference type="Gene3D" id="3.90.420.10">
    <property type="entry name" value="Oxidoreductase, molybdopterin-binding domain"/>
    <property type="match status" value="1"/>
</dbReference>
<dbReference type="GO" id="GO:0020037">
    <property type="term" value="F:heme binding"/>
    <property type="evidence" value="ECO:0007669"/>
    <property type="project" value="InterPro"/>
</dbReference>
<gene>
    <name evidence="17" type="ORF">NTEN_LOCUS3182</name>
</gene>
<evidence type="ECO:0000256" key="12">
    <source>
        <dbReference type="ARBA" id="ARBA00023004"/>
    </source>
</evidence>
<name>A0A6H5G3P6_9HEMI</name>
<dbReference type="InterPro" id="IPR008335">
    <property type="entry name" value="Mopterin_OxRdtase_euk"/>
</dbReference>
<evidence type="ECO:0000256" key="1">
    <source>
        <dbReference type="ARBA" id="ARBA00001924"/>
    </source>
</evidence>
<dbReference type="InterPro" id="IPR018506">
    <property type="entry name" value="Cyt_B5_heme-BS"/>
</dbReference>
<dbReference type="PRINTS" id="PR00407">
    <property type="entry name" value="EUMOPTERIN"/>
</dbReference>
<keyword evidence="12" id="KW-0408">Iron</keyword>
<dbReference type="CDD" id="cd02111">
    <property type="entry name" value="eukary_SO_Moco"/>
    <property type="match status" value="1"/>
</dbReference>
<dbReference type="Proteomes" id="UP000479000">
    <property type="component" value="Unassembled WGS sequence"/>
</dbReference>
<evidence type="ECO:0000256" key="15">
    <source>
        <dbReference type="SAM" id="MobiDB-lite"/>
    </source>
</evidence>
<evidence type="ECO:0000256" key="9">
    <source>
        <dbReference type="ARBA" id="ARBA00022617"/>
    </source>
</evidence>
<dbReference type="EMBL" id="CADCXU010004908">
    <property type="protein sequence ID" value="CAA9996743.1"/>
    <property type="molecule type" value="Genomic_DNA"/>
</dbReference>
<comment type="pathway">
    <text evidence="4">Sulfur metabolism.</text>
</comment>
<dbReference type="SMART" id="SM01117">
    <property type="entry name" value="Cyt-b5"/>
    <property type="match status" value="1"/>
</dbReference>
<evidence type="ECO:0000256" key="6">
    <source>
        <dbReference type="ARBA" id="ARBA00011738"/>
    </source>
</evidence>
<evidence type="ECO:0000256" key="2">
    <source>
        <dbReference type="ARBA" id="ARBA00001970"/>
    </source>
</evidence>
<dbReference type="PROSITE" id="PS00559">
    <property type="entry name" value="MOLYBDOPTERIN_EUK"/>
    <property type="match status" value="1"/>
</dbReference>
<comment type="cofactor">
    <cofactor evidence="2">
        <name>heme b</name>
        <dbReference type="ChEBI" id="CHEBI:60344"/>
    </cofactor>
</comment>
<keyword evidence="10" id="KW-0479">Metal-binding</keyword>
<dbReference type="InterPro" id="IPR022407">
    <property type="entry name" value="OxRdtase_Mopterin_BS"/>
</dbReference>
<dbReference type="FunFam" id="3.90.420.10:FF:000002">
    <property type="entry name" value="sulfite oxidase, mitochondrial"/>
    <property type="match status" value="1"/>
</dbReference>
<comment type="cofactor">
    <cofactor evidence="1">
        <name>Mo-molybdopterin</name>
        <dbReference type="ChEBI" id="CHEBI:71302"/>
    </cofactor>
</comment>
<reference evidence="17 18" key="1">
    <citation type="submission" date="2020-02" db="EMBL/GenBank/DDBJ databases">
        <authorList>
            <person name="Ferguson B K."/>
        </authorList>
    </citation>
    <scope>NUCLEOTIDE SEQUENCE [LARGE SCALE GENOMIC DNA]</scope>
</reference>
<dbReference type="InterPro" id="IPR036374">
    <property type="entry name" value="OxRdtase_Mopterin-bd_sf"/>
</dbReference>
<dbReference type="FunFam" id="3.10.120.10:FF:000007">
    <property type="entry name" value="Sulfite oxidase, mitochondrial"/>
    <property type="match status" value="1"/>
</dbReference>
<evidence type="ECO:0000313" key="18">
    <source>
        <dbReference type="Proteomes" id="UP000479000"/>
    </source>
</evidence>
<dbReference type="Gene3D" id="2.60.40.650">
    <property type="match status" value="1"/>
</dbReference>
<feature type="compositionally biased region" description="Basic and acidic residues" evidence="15">
    <location>
        <begin position="206"/>
        <end position="224"/>
    </location>
</feature>
<feature type="region of interest" description="Disordered" evidence="15">
    <location>
        <begin position="206"/>
        <end position="225"/>
    </location>
</feature>
<dbReference type="InterPro" id="IPR014756">
    <property type="entry name" value="Ig_E-set"/>
</dbReference>
<dbReference type="EC" id="1.8.3.1" evidence="7"/>
<dbReference type="GO" id="GO:0043546">
    <property type="term" value="F:molybdopterin cofactor binding"/>
    <property type="evidence" value="ECO:0007669"/>
    <property type="project" value="InterPro"/>
</dbReference>
<dbReference type="Pfam" id="PF00174">
    <property type="entry name" value="Oxidored_molyb"/>
    <property type="match status" value="1"/>
</dbReference>
<keyword evidence="13" id="KW-0496">Mitochondrion</keyword>
<dbReference type="PROSITE" id="PS00191">
    <property type="entry name" value="CYTOCHROME_B5_1"/>
    <property type="match status" value="1"/>
</dbReference>
<evidence type="ECO:0000256" key="4">
    <source>
        <dbReference type="ARBA" id="ARBA00004678"/>
    </source>
</evidence>
<comment type="pathway">
    <text evidence="5">Energy metabolism; sulfur metabolism.</text>
</comment>
<organism evidence="17 18">
    <name type="scientific">Nesidiocoris tenuis</name>
    <dbReference type="NCBI Taxonomy" id="355587"/>
    <lineage>
        <taxon>Eukaryota</taxon>
        <taxon>Metazoa</taxon>
        <taxon>Ecdysozoa</taxon>
        <taxon>Arthropoda</taxon>
        <taxon>Hexapoda</taxon>
        <taxon>Insecta</taxon>
        <taxon>Pterygota</taxon>
        <taxon>Neoptera</taxon>
        <taxon>Paraneoptera</taxon>
        <taxon>Hemiptera</taxon>
        <taxon>Heteroptera</taxon>
        <taxon>Panheteroptera</taxon>
        <taxon>Cimicomorpha</taxon>
        <taxon>Miridae</taxon>
        <taxon>Dicyphina</taxon>
        <taxon>Nesidiocoris</taxon>
    </lineage>
</organism>
<dbReference type="InterPro" id="IPR001199">
    <property type="entry name" value="Cyt_B5-like_heme/steroid-bd"/>
</dbReference>
<evidence type="ECO:0000256" key="8">
    <source>
        <dbReference type="ARBA" id="ARBA00022505"/>
    </source>
</evidence>
<dbReference type="SUPFAM" id="SSF55856">
    <property type="entry name" value="Cytochrome b5-like heme/steroid binding domain"/>
    <property type="match status" value="1"/>
</dbReference>
<keyword evidence="18" id="KW-1185">Reference proteome</keyword>
<evidence type="ECO:0000256" key="11">
    <source>
        <dbReference type="ARBA" id="ARBA00023002"/>
    </source>
</evidence>
<dbReference type="AlphaFoldDB" id="A0A6H5G3P6"/>
<dbReference type="InterPro" id="IPR036400">
    <property type="entry name" value="Cyt_B5-like_heme/steroid_sf"/>
</dbReference>
<sequence>MNKGRISALTLTRATSYFDIRPSQYHGWICNSLETRSCTSGQYLKAHSHINMCELLGRLALGEMTMGRITLHIFKFQFEFEFYFQFGFQCEFDHDRRQVSSTEELDEEVASYLGKPGGRIDGLPTYKMADVAKHSSAEKRLWVTYKEGVYDITDFVDSHPGGEAILMAVGSALEPFWNLYAVHKTPQVTKLLEQYRIGNLDPAEAKENAEGHDPYHADPSRDPELVPSNKKPFNAEPLPERLIENYITPTEYFYVRNHLPVPVVDLSNYAIEIEGPGIKSTSLTLEELKKMPKHTITATVMCAGNRRSEMSQVKEVKGLYWGPSAIGNATWSGVKLSELLEKIGFDESTNEALHVQFEGLDLTPESNPYGGSIPIEKAVDPKGDVILAYEMNGKPLTRDHGYPVRVIAPGIVGARCVKWLNRIVLSKEESPAFWQRRDYKGFSPNVTAETAKWDEAAAIEELPVISAICVPSKHDHVHVNDDSTVTVRGYAWSGGGRPIIRVDVTSDGGNRWVEAELVEKSDARPGRHWSWTLWEVKVPVTASQNQVELWAKAVDSSYNVQPESFKHIWNIRGVLNNAYHRVPINLVR</sequence>
<evidence type="ECO:0000259" key="16">
    <source>
        <dbReference type="PROSITE" id="PS50255"/>
    </source>
</evidence>
<keyword evidence="8" id="KW-0500">Molybdenum</keyword>
<dbReference type="UniPathway" id="UPA00096"/>
<comment type="subunit">
    <text evidence="6">Homodimer.</text>
</comment>
<dbReference type="Pfam" id="PF03404">
    <property type="entry name" value="Mo-co_dimer"/>
    <property type="match status" value="1"/>
</dbReference>
<keyword evidence="11" id="KW-0560">Oxidoreductase</keyword>
<evidence type="ECO:0000256" key="10">
    <source>
        <dbReference type="ARBA" id="ARBA00022723"/>
    </source>
</evidence>
<evidence type="ECO:0000256" key="7">
    <source>
        <dbReference type="ARBA" id="ARBA00012505"/>
    </source>
</evidence>
<evidence type="ECO:0000256" key="14">
    <source>
        <dbReference type="ARBA" id="ARBA00070338"/>
    </source>
</evidence>
<evidence type="ECO:0000256" key="3">
    <source>
        <dbReference type="ARBA" id="ARBA00004569"/>
    </source>
</evidence>
<proteinExistence type="predicted"/>
<dbReference type="PANTHER" id="PTHR19372:SF7">
    <property type="entry name" value="SULFITE OXIDASE, MITOCHONDRIAL"/>
    <property type="match status" value="1"/>
</dbReference>
<comment type="subcellular location">
    <subcellularLocation>
        <location evidence="3">Mitochondrion intermembrane space</location>
    </subcellularLocation>
</comment>
<evidence type="ECO:0000256" key="13">
    <source>
        <dbReference type="ARBA" id="ARBA00023128"/>
    </source>
</evidence>
<dbReference type="InterPro" id="IPR005066">
    <property type="entry name" value="MoCF_OxRdtse_dimer"/>
</dbReference>
<dbReference type="SUPFAM" id="SSF81296">
    <property type="entry name" value="E set domains"/>
    <property type="match status" value="1"/>
</dbReference>
<dbReference type="FunFam" id="2.60.40.650:FF:000002">
    <property type="entry name" value="sulfite oxidase"/>
    <property type="match status" value="1"/>
</dbReference>
<evidence type="ECO:0000256" key="5">
    <source>
        <dbReference type="ARBA" id="ARBA00004971"/>
    </source>
</evidence>
<evidence type="ECO:0000313" key="17">
    <source>
        <dbReference type="EMBL" id="CAA9996743.1"/>
    </source>
</evidence>
<feature type="domain" description="Cytochrome b5 heme-binding" evidence="16">
    <location>
        <begin position="123"/>
        <end position="201"/>
    </location>
</feature>
<dbReference type="GO" id="GO:0006790">
    <property type="term" value="P:sulfur compound metabolic process"/>
    <property type="evidence" value="ECO:0007669"/>
    <property type="project" value="UniProtKB-UniPathway"/>
</dbReference>
<dbReference type="SUPFAM" id="SSF56524">
    <property type="entry name" value="Oxidoreductase molybdopterin-binding domain"/>
    <property type="match status" value="1"/>
</dbReference>
<dbReference type="Pfam" id="PF00173">
    <property type="entry name" value="Cyt-b5"/>
    <property type="match status" value="1"/>
</dbReference>
<dbReference type="GO" id="GO:0030151">
    <property type="term" value="F:molybdenum ion binding"/>
    <property type="evidence" value="ECO:0007669"/>
    <property type="project" value="InterPro"/>
</dbReference>
<dbReference type="GO" id="GO:0008482">
    <property type="term" value="F:sulfite oxidase activity"/>
    <property type="evidence" value="ECO:0007669"/>
    <property type="project" value="UniProtKB-EC"/>
</dbReference>
<dbReference type="PANTHER" id="PTHR19372">
    <property type="entry name" value="SULFITE REDUCTASE"/>
    <property type="match status" value="1"/>
</dbReference>
<dbReference type="Gene3D" id="3.10.120.10">
    <property type="entry name" value="Cytochrome b5-like heme/steroid binding domain"/>
    <property type="match status" value="1"/>
</dbReference>
<dbReference type="PROSITE" id="PS50255">
    <property type="entry name" value="CYTOCHROME_B5_2"/>
    <property type="match status" value="1"/>
</dbReference>
<keyword evidence="9" id="KW-0349">Heme</keyword>